<dbReference type="Proteomes" id="UP000193224">
    <property type="component" value="Unassembled WGS sequence"/>
</dbReference>
<proteinExistence type="predicted"/>
<name>A0A1X7BWV3_9RHOB</name>
<reference evidence="2 3" key="1">
    <citation type="submission" date="2017-03" db="EMBL/GenBank/DDBJ databases">
        <authorList>
            <person name="Afonso C.L."/>
            <person name="Miller P.J."/>
            <person name="Scott M.A."/>
            <person name="Spackman E."/>
            <person name="Goraichik I."/>
            <person name="Dimitrov K.M."/>
            <person name="Suarez D.L."/>
            <person name="Swayne D.E."/>
        </authorList>
    </citation>
    <scope>NUCLEOTIDE SEQUENCE [LARGE SCALE GENOMIC DNA]</scope>
    <source>
        <strain evidence="2 3">CECT 7745</strain>
    </source>
</reference>
<accession>A0A1X7BWV3</accession>
<feature type="domain" description="DUF2314" evidence="1">
    <location>
        <begin position="53"/>
        <end position="166"/>
    </location>
</feature>
<evidence type="ECO:0000259" key="1">
    <source>
        <dbReference type="Pfam" id="PF10077"/>
    </source>
</evidence>
<dbReference type="OrthoDB" id="121776at2"/>
<evidence type="ECO:0000313" key="3">
    <source>
        <dbReference type="Proteomes" id="UP000193224"/>
    </source>
</evidence>
<sequence length="184" mass="20015">MAYGFPIKRMIFWGGLAAVIWAGQQMGLLSSSQSAAVAGTNSSNNVIQVPTADQSMQEALETARASLPTFLEAAANAPASWQTVTIKVALEGETQIENIWVADFHQDGADQYRGRLSNDPVDLPGMKAGDEVQFSYAQIKDWAFVEDGRGYGFYSVRAMLPMMDEAQANGMRAFLAEDPLPKGW</sequence>
<organism evidence="2 3">
    <name type="scientific">Roseovarius aestuarii</name>
    <dbReference type="NCBI Taxonomy" id="475083"/>
    <lineage>
        <taxon>Bacteria</taxon>
        <taxon>Pseudomonadati</taxon>
        <taxon>Pseudomonadota</taxon>
        <taxon>Alphaproteobacteria</taxon>
        <taxon>Rhodobacterales</taxon>
        <taxon>Roseobacteraceae</taxon>
        <taxon>Roseovarius</taxon>
    </lineage>
</organism>
<dbReference type="RefSeq" id="WP_085802037.1">
    <property type="nucleotide sequence ID" value="NZ_FWXB01000021.1"/>
</dbReference>
<dbReference type="InterPro" id="IPR018756">
    <property type="entry name" value="DUF2314"/>
</dbReference>
<dbReference type="Pfam" id="PF10077">
    <property type="entry name" value="DUF2314"/>
    <property type="match status" value="1"/>
</dbReference>
<dbReference type="EMBL" id="FWXB01000021">
    <property type="protein sequence ID" value="SMC14121.1"/>
    <property type="molecule type" value="Genomic_DNA"/>
</dbReference>
<gene>
    <name evidence="2" type="ORF">ROA7745_03986</name>
</gene>
<evidence type="ECO:0000313" key="2">
    <source>
        <dbReference type="EMBL" id="SMC14121.1"/>
    </source>
</evidence>
<keyword evidence="3" id="KW-1185">Reference proteome</keyword>
<dbReference type="AlphaFoldDB" id="A0A1X7BWV3"/>
<protein>
    <recommendedName>
        <fullName evidence="1">DUF2314 domain-containing protein</fullName>
    </recommendedName>
</protein>